<dbReference type="KEGG" id="mmj:MSMAS_2105"/>
<organism evidence="2 3">
    <name type="scientific">Methanosarcina mazei S-6</name>
    <dbReference type="NCBI Taxonomy" id="213585"/>
    <lineage>
        <taxon>Archaea</taxon>
        <taxon>Methanobacteriati</taxon>
        <taxon>Methanobacteriota</taxon>
        <taxon>Stenosarchaea group</taxon>
        <taxon>Methanomicrobia</taxon>
        <taxon>Methanosarcinales</taxon>
        <taxon>Methanosarcinaceae</taxon>
        <taxon>Methanosarcina</taxon>
    </lineage>
</organism>
<dbReference type="PANTHER" id="PTHR38813:SF1">
    <property type="entry name" value="TOXIN RELE1-RELATED"/>
    <property type="match status" value="1"/>
</dbReference>
<dbReference type="InterPro" id="IPR007712">
    <property type="entry name" value="RelE/ParE_toxin"/>
</dbReference>
<dbReference type="STRING" id="213585.MSMAS_2105"/>
<name>A0A0E3LUH9_METMZ</name>
<dbReference type="InterPro" id="IPR052747">
    <property type="entry name" value="TA_system_RelE_toxin"/>
</dbReference>
<evidence type="ECO:0000313" key="2">
    <source>
        <dbReference type="EMBL" id="AKB65301.1"/>
    </source>
</evidence>
<keyword evidence="1" id="KW-1277">Toxin-antitoxin system</keyword>
<dbReference type="Gene3D" id="3.30.2310.20">
    <property type="entry name" value="RelE-like"/>
    <property type="match status" value="1"/>
</dbReference>
<dbReference type="HOGENOM" id="CLU_155761_6_2_2"/>
<dbReference type="EMBL" id="CP009512">
    <property type="protein sequence ID" value="AKB65301.1"/>
    <property type="molecule type" value="Genomic_DNA"/>
</dbReference>
<evidence type="ECO:0000256" key="1">
    <source>
        <dbReference type="ARBA" id="ARBA00022649"/>
    </source>
</evidence>
<sequence length="92" mass="10967">MSFDVKLHPDAVKFLVSLNPETKERLKSGIKNLEMDPFKSRPHADIKKLKGTKKRNDLYRLRIGDYRMIYSVEENTIFILEIIPRERGYDWL</sequence>
<dbReference type="GeneID" id="24852043"/>
<dbReference type="Proteomes" id="UP000033097">
    <property type="component" value="Chromosome"/>
</dbReference>
<dbReference type="PANTHER" id="PTHR38813">
    <property type="match status" value="1"/>
</dbReference>
<reference evidence="2 3" key="1">
    <citation type="submission" date="2014-07" db="EMBL/GenBank/DDBJ databases">
        <title>Methanogenic archaea and the global carbon cycle.</title>
        <authorList>
            <person name="Henriksen J.R."/>
            <person name="Luke J."/>
            <person name="Reinhart S."/>
            <person name="Benedict M.N."/>
            <person name="Youngblut N.D."/>
            <person name="Metcalf M.E."/>
            <person name="Whitaker R.J."/>
            <person name="Metcalf W.W."/>
        </authorList>
    </citation>
    <scope>NUCLEOTIDE SEQUENCE [LARGE SCALE GENOMIC DNA]</scope>
    <source>
        <strain evidence="2 3">S-6</strain>
    </source>
</reference>
<accession>A0A0E3LUH9</accession>
<protein>
    <submittedName>
        <fullName evidence="2">RelE/StbE replicon stabilization toxin</fullName>
    </submittedName>
</protein>
<gene>
    <name evidence="2" type="ORF">MSMAS_2105</name>
</gene>
<dbReference type="PATRIC" id="fig|213585.10.peg.2672"/>
<dbReference type="AlphaFoldDB" id="A0A0E3LUH9"/>
<dbReference type="SUPFAM" id="SSF143011">
    <property type="entry name" value="RelE-like"/>
    <property type="match status" value="1"/>
</dbReference>
<proteinExistence type="predicted"/>
<dbReference type="Pfam" id="PF05016">
    <property type="entry name" value="ParE_toxin"/>
    <property type="match status" value="1"/>
</dbReference>
<dbReference type="InterPro" id="IPR035093">
    <property type="entry name" value="RelE/ParE_toxin_dom_sf"/>
</dbReference>
<dbReference type="RefSeq" id="WP_011034518.1">
    <property type="nucleotide sequence ID" value="NZ_CP009512.1"/>
</dbReference>
<evidence type="ECO:0000313" key="3">
    <source>
        <dbReference type="Proteomes" id="UP000033097"/>
    </source>
</evidence>